<dbReference type="EMBL" id="CP001013">
    <property type="protein sequence ID" value="ACB33691.1"/>
    <property type="molecule type" value="Genomic_DNA"/>
</dbReference>
<dbReference type="PROSITE" id="PS50835">
    <property type="entry name" value="IG_LIKE"/>
    <property type="match status" value="1"/>
</dbReference>
<protein>
    <submittedName>
        <fullName evidence="3">Immunoglobulin I-set domain protein</fullName>
    </submittedName>
</protein>
<dbReference type="Gene3D" id="2.60.40.10">
    <property type="entry name" value="Immunoglobulins"/>
    <property type="match status" value="1"/>
</dbReference>
<dbReference type="InterPro" id="IPR003599">
    <property type="entry name" value="Ig_sub"/>
</dbReference>
<dbReference type="SUPFAM" id="SSF48726">
    <property type="entry name" value="Immunoglobulin"/>
    <property type="match status" value="1"/>
</dbReference>
<evidence type="ECO:0000256" key="1">
    <source>
        <dbReference type="SAM" id="SignalP"/>
    </source>
</evidence>
<dbReference type="Proteomes" id="UP000001693">
    <property type="component" value="Chromosome"/>
</dbReference>
<dbReference type="HOGENOM" id="CLU_1842649_0_0_4"/>
<sequence precursor="true">MKRTTFQAPSVRRWLALAAATVLLSACGSDTAKPTAPQAAVIAAEAAQKPPAITAQPQPATVVSGGSARFSVTATGEALSYQWLSNGQPLPKADGPSFTTHAASITDSGTQYTVRISNGNGEVVSQAAVLTVSEAMFSN</sequence>
<dbReference type="KEGG" id="lch:Lcho_1423"/>
<dbReference type="eggNOG" id="COG3250">
    <property type="taxonomic scope" value="Bacteria"/>
</dbReference>
<keyword evidence="4" id="KW-1185">Reference proteome</keyword>
<dbReference type="AlphaFoldDB" id="B1Y764"/>
<reference evidence="3 4" key="1">
    <citation type="submission" date="2008-03" db="EMBL/GenBank/DDBJ databases">
        <title>Complete sequence of Leptothrix cholodnii SP-6.</title>
        <authorList>
            <consortium name="US DOE Joint Genome Institute"/>
            <person name="Copeland A."/>
            <person name="Lucas S."/>
            <person name="Lapidus A."/>
            <person name="Glavina del Rio T."/>
            <person name="Dalin E."/>
            <person name="Tice H."/>
            <person name="Bruce D."/>
            <person name="Goodwin L."/>
            <person name="Pitluck S."/>
            <person name="Chertkov O."/>
            <person name="Brettin T."/>
            <person name="Detter J.C."/>
            <person name="Han C."/>
            <person name="Kuske C.R."/>
            <person name="Schmutz J."/>
            <person name="Larimer F."/>
            <person name="Land M."/>
            <person name="Hauser L."/>
            <person name="Kyrpides N."/>
            <person name="Lykidis A."/>
            <person name="Emerson D."/>
            <person name="Richardson P."/>
        </authorList>
    </citation>
    <scope>NUCLEOTIDE SEQUENCE [LARGE SCALE GENOMIC DNA]</scope>
    <source>
        <strain evidence="4">ATCC 51168 / LMG 8142 / SP-6</strain>
    </source>
</reference>
<dbReference type="SMART" id="SM00409">
    <property type="entry name" value="IG"/>
    <property type="match status" value="1"/>
</dbReference>
<dbReference type="InterPro" id="IPR013783">
    <property type="entry name" value="Ig-like_fold"/>
</dbReference>
<feature type="domain" description="Ig-like" evidence="2">
    <location>
        <begin position="51"/>
        <end position="131"/>
    </location>
</feature>
<dbReference type="STRING" id="395495.Lcho_1423"/>
<evidence type="ECO:0000259" key="2">
    <source>
        <dbReference type="PROSITE" id="PS50835"/>
    </source>
</evidence>
<dbReference type="Pfam" id="PF13927">
    <property type="entry name" value="Ig_3"/>
    <property type="match status" value="1"/>
</dbReference>
<gene>
    <name evidence="3" type="ordered locus">Lcho_1423</name>
</gene>
<feature type="chain" id="PRO_5002770591" evidence="1">
    <location>
        <begin position="33"/>
        <end position="139"/>
    </location>
</feature>
<keyword evidence="1" id="KW-0732">Signal</keyword>
<evidence type="ECO:0000313" key="4">
    <source>
        <dbReference type="Proteomes" id="UP000001693"/>
    </source>
</evidence>
<feature type="signal peptide" evidence="1">
    <location>
        <begin position="1"/>
        <end position="32"/>
    </location>
</feature>
<proteinExistence type="predicted"/>
<dbReference type="PROSITE" id="PS51257">
    <property type="entry name" value="PROKAR_LIPOPROTEIN"/>
    <property type="match status" value="1"/>
</dbReference>
<dbReference type="InterPro" id="IPR007110">
    <property type="entry name" value="Ig-like_dom"/>
</dbReference>
<accession>B1Y764</accession>
<evidence type="ECO:0000313" key="3">
    <source>
        <dbReference type="EMBL" id="ACB33691.1"/>
    </source>
</evidence>
<dbReference type="InterPro" id="IPR036179">
    <property type="entry name" value="Ig-like_dom_sf"/>
</dbReference>
<organism evidence="3 4">
    <name type="scientific">Leptothrix cholodnii (strain ATCC 51168 / LMG 8142 / SP-6)</name>
    <name type="common">Leptothrix discophora (strain SP-6)</name>
    <dbReference type="NCBI Taxonomy" id="395495"/>
    <lineage>
        <taxon>Bacteria</taxon>
        <taxon>Pseudomonadati</taxon>
        <taxon>Pseudomonadota</taxon>
        <taxon>Betaproteobacteria</taxon>
        <taxon>Burkholderiales</taxon>
        <taxon>Sphaerotilaceae</taxon>
        <taxon>Leptothrix</taxon>
    </lineage>
</organism>
<name>B1Y764_LEPCP</name>
<dbReference type="OrthoDB" id="9774579at2"/>